<protein>
    <recommendedName>
        <fullName evidence="8">Pantothenate synthetase</fullName>
        <shortName evidence="8">PS</shortName>
        <ecNumber evidence="8">6.3.2.1</ecNumber>
    </recommendedName>
    <alternativeName>
        <fullName evidence="8">Pantoate--beta-alanine ligase</fullName>
    </alternativeName>
    <alternativeName>
        <fullName evidence="8">Pantoate-activating enzyme</fullName>
    </alternativeName>
</protein>
<evidence type="ECO:0000313" key="9">
    <source>
        <dbReference type="EMBL" id="NBG64829.1"/>
    </source>
</evidence>
<dbReference type="Gene3D" id="3.30.1300.10">
    <property type="entry name" value="Pantoate-beta-alanine ligase, C-terminal domain"/>
    <property type="match status" value="1"/>
</dbReference>
<dbReference type="PANTHER" id="PTHR21299">
    <property type="entry name" value="CYTIDYLATE KINASE/PANTOATE-BETA-ALANINE LIGASE"/>
    <property type="match status" value="1"/>
</dbReference>
<dbReference type="GO" id="GO:0015940">
    <property type="term" value="P:pantothenate biosynthetic process"/>
    <property type="evidence" value="ECO:0007669"/>
    <property type="project" value="UniProtKB-UniRule"/>
</dbReference>
<evidence type="ECO:0000256" key="2">
    <source>
        <dbReference type="ARBA" id="ARBA00009256"/>
    </source>
</evidence>
<dbReference type="GO" id="GO:0004592">
    <property type="term" value="F:pantoate-beta-alanine ligase activity"/>
    <property type="evidence" value="ECO:0007669"/>
    <property type="project" value="UniProtKB-UniRule"/>
</dbReference>
<dbReference type="InterPro" id="IPR014729">
    <property type="entry name" value="Rossmann-like_a/b/a_fold"/>
</dbReference>
<comment type="pathway">
    <text evidence="1 8">Cofactor biosynthesis; (R)-pantothenate biosynthesis; (R)-pantothenate from (R)-pantoate and beta-alanine: step 1/1.</text>
</comment>
<dbReference type="Pfam" id="PF02569">
    <property type="entry name" value="Pantoate_ligase"/>
    <property type="match status" value="1"/>
</dbReference>
<organism evidence="9 10">
    <name type="scientific">Acidiluteibacter ferrifornacis</name>
    <dbReference type="NCBI Taxonomy" id="2692424"/>
    <lineage>
        <taxon>Bacteria</taxon>
        <taxon>Pseudomonadati</taxon>
        <taxon>Bacteroidota</taxon>
        <taxon>Flavobacteriia</taxon>
        <taxon>Flavobacteriales</taxon>
        <taxon>Cryomorphaceae</taxon>
        <taxon>Acidiluteibacter</taxon>
    </lineage>
</organism>
<proteinExistence type="inferred from homology"/>
<keyword evidence="10" id="KW-1185">Reference proteome</keyword>
<comment type="caution">
    <text evidence="8">Lacks conserved residue(s) required for the propagation of feature annotation.</text>
</comment>
<dbReference type="SUPFAM" id="SSF52374">
    <property type="entry name" value="Nucleotidylyl transferase"/>
    <property type="match status" value="1"/>
</dbReference>
<comment type="similarity">
    <text evidence="2 8">Belongs to the pantothenate synthetase family.</text>
</comment>
<evidence type="ECO:0000256" key="4">
    <source>
        <dbReference type="ARBA" id="ARBA00022655"/>
    </source>
</evidence>
<dbReference type="Gene3D" id="3.40.50.620">
    <property type="entry name" value="HUPs"/>
    <property type="match status" value="1"/>
</dbReference>
<evidence type="ECO:0000256" key="7">
    <source>
        <dbReference type="ARBA" id="ARBA00048258"/>
    </source>
</evidence>
<feature type="binding site" evidence="8">
    <location>
        <begin position="185"/>
        <end position="188"/>
    </location>
    <ligand>
        <name>ATP</name>
        <dbReference type="ChEBI" id="CHEBI:30616"/>
    </ligand>
</feature>
<comment type="miscellaneous">
    <text evidence="8">The reaction proceeds by a bi uni uni bi ping pong mechanism.</text>
</comment>
<comment type="caution">
    <text evidence="9">The sequence shown here is derived from an EMBL/GenBank/DDBJ whole genome shotgun (WGS) entry which is preliminary data.</text>
</comment>
<keyword evidence="6 8" id="KW-0067">ATP-binding</keyword>
<evidence type="ECO:0000256" key="3">
    <source>
        <dbReference type="ARBA" id="ARBA00022598"/>
    </source>
</evidence>
<feature type="binding site" evidence="8">
    <location>
        <begin position="31"/>
        <end position="38"/>
    </location>
    <ligand>
        <name>ATP</name>
        <dbReference type="ChEBI" id="CHEBI:30616"/>
    </ligand>
</feature>
<dbReference type="EC" id="6.3.2.1" evidence="8"/>
<evidence type="ECO:0000256" key="8">
    <source>
        <dbReference type="HAMAP-Rule" id="MF_00158"/>
    </source>
</evidence>
<keyword evidence="4 8" id="KW-0566">Pantothenate biosynthesis</keyword>
<dbReference type="InterPro" id="IPR042176">
    <property type="entry name" value="Pantoate_ligase_C"/>
</dbReference>
<comment type="subunit">
    <text evidence="8">Homodimer.</text>
</comment>
<feature type="binding site" evidence="8">
    <location>
        <position position="154"/>
    </location>
    <ligand>
        <name>(R)-pantoate</name>
        <dbReference type="ChEBI" id="CHEBI:15980"/>
    </ligand>
</feature>
<dbReference type="GO" id="GO:0005829">
    <property type="term" value="C:cytosol"/>
    <property type="evidence" value="ECO:0007669"/>
    <property type="project" value="TreeGrafter"/>
</dbReference>
<comment type="catalytic activity">
    <reaction evidence="7 8">
        <text>(R)-pantoate + beta-alanine + ATP = (R)-pantothenate + AMP + diphosphate + H(+)</text>
        <dbReference type="Rhea" id="RHEA:10912"/>
        <dbReference type="ChEBI" id="CHEBI:15378"/>
        <dbReference type="ChEBI" id="CHEBI:15980"/>
        <dbReference type="ChEBI" id="CHEBI:29032"/>
        <dbReference type="ChEBI" id="CHEBI:30616"/>
        <dbReference type="ChEBI" id="CHEBI:33019"/>
        <dbReference type="ChEBI" id="CHEBI:57966"/>
        <dbReference type="ChEBI" id="CHEBI:456215"/>
        <dbReference type="EC" id="6.3.2.1"/>
    </reaction>
</comment>
<feature type="active site" description="Proton donor" evidence="8">
    <location>
        <position position="38"/>
    </location>
</feature>
<dbReference type="NCBIfam" id="TIGR00018">
    <property type="entry name" value="panC"/>
    <property type="match status" value="1"/>
</dbReference>
<dbReference type="PANTHER" id="PTHR21299:SF1">
    <property type="entry name" value="PANTOATE--BETA-ALANINE LIGASE"/>
    <property type="match status" value="1"/>
</dbReference>
<dbReference type="HAMAP" id="MF_00158">
    <property type="entry name" value="PanC"/>
    <property type="match status" value="1"/>
</dbReference>
<dbReference type="GO" id="GO:0005524">
    <property type="term" value="F:ATP binding"/>
    <property type="evidence" value="ECO:0007669"/>
    <property type="project" value="UniProtKB-KW"/>
</dbReference>
<comment type="function">
    <text evidence="8">Catalyzes the condensation of pantoate with beta-alanine in an ATP-dependent reaction via a pantoyl-adenylate intermediate.</text>
</comment>
<keyword evidence="8" id="KW-0963">Cytoplasm</keyword>
<dbReference type="EMBL" id="WWNE01000003">
    <property type="protein sequence ID" value="NBG64829.1"/>
    <property type="molecule type" value="Genomic_DNA"/>
</dbReference>
<evidence type="ECO:0000256" key="5">
    <source>
        <dbReference type="ARBA" id="ARBA00022741"/>
    </source>
</evidence>
<evidence type="ECO:0000313" key="10">
    <source>
        <dbReference type="Proteomes" id="UP000470771"/>
    </source>
</evidence>
<gene>
    <name evidence="8" type="primary">panC</name>
    <name evidence="9" type="ORF">GQN54_01785</name>
</gene>
<dbReference type="RefSeq" id="WP_160631356.1">
    <property type="nucleotide sequence ID" value="NZ_WWNE01000003.1"/>
</dbReference>
<comment type="subcellular location">
    <subcellularLocation>
        <location evidence="8">Cytoplasm</location>
    </subcellularLocation>
</comment>
<feature type="binding site" evidence="8">
    <location>
        <position position="62"/>
    </location>
    <ligand>
        <name>beta-alanine</name>
        <dbReference type="ChEBI" id="CHEBI:57966"/>
    </ligand>
</feature>
<feature type="binding site" evidence="8">
    <location>
        <begin position="148"/>
        <end position="151"/>
    </location>
    <ligand>
        <name>ATP</name>
        <dbReference type="ChEBI" id="CHEBI:30616"/>
    </ligand>
</feature>
<evidence type="ECO:0000256" key="6">
    <source>
        <dbReference type="ARBA" id="ARBA00022840"/>
    </source>
</evidence>
<dbReference type="InterPro" id="IPR003721">
    <property type="entry name" value="Pantoate_ligase"/>
</dbReference>
<name>A0A6N9NG72_9FLAO</name>
<dbReference type="AlphaFoldDB" id="A0A6N9NG72"/>
<keyword evidence="5 8" id="KW-0547">Nucleotide-binding</keyword>
<accession>A0A6N9NG72</accession>
<keyword evidence="3 8" id="KW-0436">Ligase</keyword>
<evidence type="ECO:0000256" key="1">
    <source>
        <dbReference type="ARBA" id="ARBA00004990"/>
    </source>
</evidence>
<dbReference type="UniPathway" id="UPA00028">
    <property type="reaction ID" value="UER00005"/>
</dbReference>
<feature type="binding site" evidence="8">
    <location>
        <position position="62"/>
    </location>
    <ligand>
        <name>(R)-pantoate</name>
        <dbReference type="ChEBI" id="CHEBI:15980"/>
    </ligand>
</feature>
<dbReference type="Proteomes" id="UP000470771">
    <property type="component" value="Unassembled WGS sequence"/>
</dbReference>
<reference evidence="9 10" key="1">
    <citation type="submission" date="2019-12" db="EMBL/GenBank/DDBJ databases">
        <authorList>
            <person name="Zhao J."/>
        </authorList>
    </citation>
    <scope>NUCLEOTIDE SEQUENCE [LARGE SCALE GENOMIC DNA]</scope>
    <source>
        <strain evidence="9 10">S-15</strain>
    </source>
</reference>
<sequence>MIKQFTSAEMLHSFLLKKKSMGKTVGFVPTMGALHSGHISLINSAMTNNDLVVCSIFVNPKQFNNPEDLKKYPRTIEADLKLLSEVRCPIVFTPSVDEIYPSEVDKVYDFGTLGDVLEGEHRPGHFNGMAIVVKRLFDIVIPDTAYFGEKDYQQLLIVQKLVELEKLSVNIVGCPISRESSGLALSSRNKLLTNQQASDAAVIFKQLNFISKNYSQENSAELVNQSINIINSFPQFEVEYLEVVNRKTLLSPMVSDISSDLHLFIAVKVGSVRLIDNLPIIA</sequence>